<dbReference type="InterPro" id="IPR010559">
    <property type="entry name" value="Sig_transdc_His_kin_internal"/>
</dbReference>
<dbReference type="InterPro" id="IPR050640">
    <property type="entry name" value="Bact_2-comp_sensor_kinase"/>
</dbReference>
<name>A0A381FHL3_9FLAO</name>
<dbReference type="Gene3D" id="3.30.565.10">
    <property type="entry name" value="Histidine kinase-like ATPase, C-terminal domain"/>
    <property type="match status" value="1"/>
</dbReference>
<proteinExistence type="predicted"/>
<keyword evidence="1" id="KW-0472">Membrane</keyword>
<reference evidence="3 4" key="1">
    <citation type="submission" date="2018-06" db="EMBL/GenBank/DDBJ databases">
        <authorList>
            <consortium name="Pathogen Informatics"/>
            <person name="Doyle S."/>
        </authorList>
    </citation>
    <scope>NUCLEOTIDE SEQUENCE [LARGE SCALE GENOMIC DNA]</scope>
    <source>
        <strain evidence="3 4">NCTC13532</strain>
    </source>
</reference>
<organism evidence="3 4">
    <name type="scientific">Chryseobacterium indoltheticum</name>
    <dbReference type="NCBI Taxonomy" id="254"/>
    <lineage>
        <taxon>Bacteria</taxon>
        <taxon>Pseudomonadati</taxon>
        <taxon>Bacteroidota</taxon>
        <taxon>Flavobacteriia</taxon>
        <taxon>Flavobacteriales</taxon>
        <taxon>Weeksellaceae</taxon>
        <taxon>Chryseobacterium group</taxon>
        <taxon>Chryseobacterium</taxon>
    </lineage>
</organism>
<gene>
    <name evidence="3" type="primary">ypdA_1</name>
    <name evidence="3" type="ORF">NCTC13532_01577</name>
</gene>
<evidence type="ECO:0000313" key="3">
    <source>
        <dbReference type="EMBL" id="SUX46049.1"/>
    </source>
</evidence>
<dbReference type="PANTHER" id="PTHR34220">
    <property type="entry name" value="SENSOR HISTIDINE KINASE YPDA"/>
    <property type="match status" value="1"/>
</dbReference>
<dbReference type="RefSeq" id="WP_115619900.1">
    <property type="nucleotide sequence ID" value="NZ_UFVR01000004.1"/>
</dbReference>
<feature type="domain" description="Signal transduction histidine kinase internal region" evidence="2">
    <location>
        <begin position="164"/>
        <end position="242"/>
    </location>
</feature>
<dbReference type="Proteomes" id="UP000254282">
    <property type="component" value="Unassembled WGS sequence"/>
</dbReference>
<dbReference type="PANTHER" id="PTHR34220:SF7">
    <property type="entry name" value="SENSOR HISTIDINE KINASE YPDA"/>
    <property type="match status" value="1"/>
</dbReference>
<accession>A0A381FHL3</accession>
<dbReference type="AlphaFoldDB" id="A0A381FHL3"/>
<dbReference type="EMBL" id="UFVR01000004">
    <property type="protein sequence ID" value="SUX46049.1"/>
    <property type="molecule type" value="Genomic_DNA"/>
</dbReference>
<evidence type="ECO:0000256" key="1">
    <source>
        <dbReference type="SAM" id="Phobius"/>
    </source>
</evidence>
<dbReference type="SUPFAM" id="SSF55874">
    <property type="entry name" value="ATPase domain of HSP90 chaperone/DNA topoisomerase II/histidine kinase"/>
    <property type="match status" value="1"/>
</dbReference>
<sequence>MKIITINQNTVTTLVGISLLAVLLFLMIPHSYGITLPFVYWVNQFFFFILMLGLTYFNTKWLATKLLFQRKYFQYYLTLLLSCVLIIIILSKLDEFLNVSEEIRKTAGLHNTPKKKGHGNLSVFFYIFLIEILVLGVNIIGILIKKWQDEKNKRLQVEKDKVEMELSFLKSQINPHFFFNSLNTVNALTYTDVDQSRNALKKLGKIMRHVLYNTSNQSSTIASEIEFISNYLELMKMRSAQKVSIDFSVDIVSPDQKIASMLFLPFIENAFKYGISTQTHSPITIRITEKDQSLVFYTKNKVFEKIVDNKLDDDQNHGIGIQNTERRLELIYPGRYSLAINKVDGFEVQLKIDLNEN</sequence>
<feature type="transmembrane region" description="Helical" evidence="1">
    <location>
        <begin position="73"/>
        <end position="91"/>
    </location>
</feature>
<feature type="transmembrane region" description="Helical" evidence="1">
    <location>
        <begin position="123"/>
        <end position="144"/>
    </location>
</feature>
<dbReference type="InterPro" id="IPR036890">
    <property type="entry name" value="HATPase_C_sf"/>
</dbReference>
<evidence type="ECO:0000313" key="4">
    <source>
        <dbReference type="Proteomes" id="UP000254282"/>
    </source>
</evidence>
<keyword evidence="1" id="KW-1133">Transmembrane helix</keyword>
<feature type="transmembrane region" description="Helical" evidence="1">
    <location>
        <begin position="12"/>
        <end position="32"/>
    </location>
</feature>
<feature type="transmembrane region" description="Helical" evidence="1">
    <location>
        <begin position="38"/>
        <end position="57"/>
    </location>
</feature>
<keyword evidence="1" id="KW-0812">Transmembrane</keyword>
<evidence type="ECO:0000259" key="2">
    <source>
        <dbReference type="Pfam" id="PF06580"/>
    </source>
</evidence>
<protein>
    <submittedName>
        <fullName evidence="3">Inner membrane protein ypdA</fullName>
    </submittedName>
</protein>
<dbReference type="GO" id="GO:0016020">
    <property type="term" value="C:membrane"/>
    <property type="evidence" value="ECO:0007669"/>
    <property type="project" value="InterPro"/>
</dbReference>
<dbReference type="GO" id="GO:0000155">
    <property type="term" value="F:phosphorelay sensor kinase activity"/>
    <property type="evidence" value="ECO:0007669"/>
    <property type="project" value="InterPro"/>
</dbReference>
<dbReference type="Pfam" id="PF06580">
    <property type="entry name" value="His_kinase"/>
    <property type="match status" value="1"/>
</dbReference>